<feature type="compositionally biased region" description="Basic and acidic residues" evidence="1">
    <location>
        <begin position="42"/>
        <end position="53"/>
    </location>
</feature>
<evidence type="ECO:0000313" key="2">
    <source>
        <dbReference type="EMBL" id="KIY68461.1"/>
    </source>
</evidence>
<feature type="region of interest" description="Disordered" evidence="1">
    <location>
        <begin position="42"/>
        <end position="62"/>
    </location>
</feature>
<reference evidence="2 3" key="1">
    <citation type="journal article" date="2015" name="Fungal Genet. Biol.">
        <title>Evolution of novel wood decay mechanisms in Agaricales revealed by the genome sequences of Fistulina hepatica and Cylindrobasidium torrendii.</title>
        <authorList>
            <person name="Floudas D."/>
            <person name="Held B.W."/>
            <person name="Riley R."/>
            <person name="Nagy L.G."/>
            <person name="Koehler G."/>
            <person name="Ransdell A.S."/>
            <person name="Younus H."/>
            <person name="Chow J."/>
            <person name="Chiniquy J."/>
            <person name="Lipzen A."/>
            <person name="Tritt A."/>
            <person name="Sun H."/>
            <person name="Haridas S."/>
            <person name="LaButti K."/>
            <person name="Ohm R.A."/>
            <person name="Kues U."/>
            <person name="Blanchette R.A."/>
            <person name="Grigoriev I.V."/>
            <person name="Minto R.E."/>
            <person name="Hibbett D.S."/>
        </authorList>
    </citation>
    <scope>NUCLEOTIDE SEQUENCE [LARGE SCALE GENOMIC DNA]</scope>
    <source>
        <strain evidence="2 3">FP15055 ss-10</strain>
    </source>
</reference>
<protein>
    <submittedName>
        <fullName evidence="2">Uncharacterized protein</fullName>
    </submittedName>
</protein>
<sequence length="62" mass="7038">MLDRVRHAPYRAAHASKLFQRSRRQTDGLRCPKRELGGQTECGRKELWERGGKGEALSSPAM</sequence>
<accession>A0A0D7BFS4</accession>
<dbReference type="Proteomes" id="UP000054007">
    <property type="component" value="Unassembled WGS sequence"/>
</dbReference>
<name>A0A0D7BFS4_9AGAR</name>
<gene>
    <name evidence="2" type="ORF">CYLTODRAFT_421579</name>
</gene>
<dbReference type="EMBL" id="KN880502">
    <property type="protein sequence ID" value="KIY68461.1"/>
    <property type="molecule type" value="Genomic_DNA"/>
</dbReference>
<dbReference type="AlphaFoldDB" id="A0A0D7BFS4"/>
<evidence type="ECO:0000256" key="1">
    <source>
        <dbReference type="SAM" id="MobiDB-lite"/>
    </source>
</evidence>
<proteinExistence type="predicted"/>
<organism evidence="2 3">
    <name type="scientific">Cylindrobasidium torrendii FP15055 ss-10</name>
    <dbReference type="NCBI Taxonomy" id="1314674"/>
    <lineage>
        <taxon>Eukaryota</taxon>
        <taxon>Fungi</taxon>
        <taxon>Dikarya</taxon>
        <taxon>Basidiomycota</taxon>
        <taxon>Agaricomycotina</taxon>
        <taxon>Agaricomycetes</taxon>
        <taxon>Agaricomycetidae</taxon>
        <taxon>Agaricales</taxon>
        <taxon>Marasmiineae</taxon>
        <taxon>Physalacriaceae</taxon>
        <taxon>Cylindrobasidium</taxon>
    </lineage>
</organism>
<evidence type="ECO:0000313" key="3">
    <source>
        <dbReference type="Proteomes" id="UP000054007"/>
    </source>
</evidence>
<keyword evidence="3" id="KW-1185">Reference proteome</keyword>